<comment type="similarity">
    <text evidence="1">Belongs to the transposase 8 family.</text>
</comment>
<dbReference type="SUPFAM" id="SSF48295">
    <property type="entry name" value="TrpR-like"/>
    <property type="match status" value="1"/>
</dbReference>
<dbReference type="GO" id="GO:0004803">
    <property type="term" value="F:transposase activity"/>
    <property type="evidence" value="ECO:0007669"/>
    <property type="project" value="InterPro"/>
</dbReference>
<accession>A0A0A3XIR9</accession>
<dbReference type="AlphaFoldDB" id="A0A0A3XIR9"/>
<dbReference type="EMBL" id="JRPN01000076">
    <property type="protein sequence ID" value="KGT73026.1"/>
    <property type="molecule type" value="Genomic_DNA"/>
</dbReference>
<dbReference type="GO" id="GO:0006313">
    <property type="term" value="P:DNA transposition"/>
    <property type="evidence" value="ECO:0007669"/>
    <property type="project" value="InterPro"/>
</dbReference>
<sequence>MDTVHTAITEPVRRLEVFTGAGRRRKWSDEDKARIVAEIVASGDSVCSVARRHGLSPQQLFGWRRQLREAVGSYSEADEVQFVPAVVDAVVPVPTAHRERRAVRKADSGIIEIEVDGITIRAGRGADTAMIASIVQALKASR</sequence>
<evidence type="ECO:0000313" key="3">
    <source>
        <dbReference type="Proteomes" id="UP000030377"/>
    </source>
</evidence>
<protein>
    <submittedName>
        <fullName evidence="2">Transposase</fullName>
    </submittedName>
</protein>
<dbReference type="Pfam" id="PF01527">
    <property type="entry name" value="HTH_Tnp_1"/>
    <property type="match status" value="1"/>
</dbReference>
<proteinExistence type="inferred from homology"/>
<reference evidence="2 3" key="1">
    <citation type="submission" date="2014-09" db="EMBL/GenBank/DDBJ databases">
        <title>Draft genome of Bradyrhizobium japonicum Is-34.</title>
        <authorList>
            <person name="Tsurumaru H."/>
            <person name="Yamakawa T."/>
            <person name="Hashimoto S."/>
            <person name="Okizaki K."/>
            <person name="Kanesaki Y."/>
            <person name="Yoshikawa H."/>
            <person name="Yajima S."/>
        </authorList>
    </citation>
    <scope>NUCLEOTIDE SEQUENCE [LARGE SCALE GENOMIC DNA]</scope>
    <source>
        <strain evidence="2 3">Is-34</strain>
    </source>
</reference>
<organism evidence="2 3">
    <name type="scientific">Bradyrhizobium japonicum</name>
    <dbReference type="NCBI Taxonomy" id="375"/>
    <lineage>
        <taxon>Bacteria</taxon>
        <taxon>Pseudomonadati</taxon>
        <taxon>Pseudomonadota</taxon>
        <taxon>Alphaproteobacteria</taxon>
        <taxon>Hyphomicrobiales</taxon>
        <taxon>Nitrobacteraceae</taxon>
        <taxon>Bradyrhizobium</taxon>
    </lineage>
</organism>
<dbReference type="RefSeq" id="WP_041960906.1">
    <property type="nucleotide sequence ID" value="NZ_JRPN01000076.1"/>
</dbReference>
<evidence type="ECO:0000256" key="1">
    <source>
        <dbReference type="ARBA" id="ARBA00009964"/>
    </source>
</evidence>
<dbReference type="PANTHER" id="PTHR37936:SF3">
    <property type="entry name" value="TRANSPOSASE INSC FOR INSERTION ELEMENT IS2A-RELATED"/>
    <property type="match status" value="1"/>
</dbReference>
<dbReference type="InterPro" id="IPR036388">
    <property type="entry name" value="WH-like_DNA-bd_sf"/>
</dbReference>
<dbReference type="Proteomes" id="UP000030377">
    <property type="component" value="Unassembled WGS sequence"/>
</dbReference>
<dbReference type="InterPro" id="IPR010921">
    <property type="entry name" value="Trp_repressor/repl_initiator"/>
</dbReference>
<comment type="caution">
    <text evidence="2">The sequence shown here is derived from an EMBL/GenBank/DDBJ whole genome shotgun (WGS) entry which is preliminary data.</text>
</comment>
<dbReference type="Gene3D" id="1.10.10.10">
    <property type="entry name" value="Winged helix-like DNA-binding domain superfamily/Winged helix DNA-binding domain"/>
    <property type="match status" value="1"/>
</dbReference>
<name>A0A0A3XIR9_BRAJP</name>
<dbReference type="InterPro" id="IPR002514">
    <property type="entry name" value="Transposase_8"/>
</dbReference>
<gene>
    <name evidence="2" type="ORF">MA20_46850</name>
</gene>
<dbReference type="GO" id="GO:0043565">
    <property type="term" value="F:sequence-specific DNA binding"/>
    <property type="evidence" value="ECO:0007669"/>
    <property type="project" value="InterPro"/>
</dbReference>
<dbReference type="PANTHER" id="PTHR37936">
    <property type="entry name" value="TRANSPOSASE INSC FOR INSERTION ELEMENT IS2A-RELATED"/>
    <property type="match status" value="1"/>
</dbReference>
<evidence type="ECO:0000313" key="2">
    <source>
        <dbReference type="EMBL" id="KGT73026.1"/>
    </source>
</evidence>
<dbReference type="NCBIfam" id="NF047595">
    <property type="entry name" value="IS66_ISRel24_TnpA"/>
    <property type="match status" value="1"/>
</dbReference>